<dbReference type="Gene3D" id="3.30.70.330">
    <property type="match status" value="1"/>
</dbReference>
<evidence type="ECO:0000259" key="4">
    <source>
        <dbReference type="PROSITE" id="PS50102"/>
    </source>
</evidence>
<feature type="domain" description="RRM" evidence="4">
    <location>
        <begin position="232"/>
        <end position="310"/>
    </location>
</feature>
<dbReference type="InterPro" id="IPR034215">
    <property type="entry name" value="RBM42_RRM"/>
</dbReference>
<dbReference type="InterPro" id="IPR035979">
    <property type="entry name" value="RBD_domain_sf"/>
</dbReference>
<dbReference type="CDD" id="cd12383">
    <property type="entry name" value="RRM_RBM42"/>
    <property type="match status" value="1"/>
</dbReference>
<organism evidence="5 6">
    <name type="scientific">Hyaloperonospora arabidopsidis (strain Emoy2)</name>
    <name type="common">Downy mildew agent</name>
    <name type="synonym">Peronospora arabidopsidis</name>
    <dbReference type="NCBI Taxonomy" id="559515"/>
    <lineage>
        <taxon>Eukaryota</taxon>
        <taxon>Sar</taxon>
        <taxon>Stramenopiles</taxon>
        <taxon>Oomycota</taxon>
        <taxon>Peronosporomycetes</taxon>
        <taxon>Peronosporales</taxon>
        <taxon>Peronosporaceae</taxon>
        <taxon>Hyaloperonospora</taxon>
    </lineage>
</organism>
<dbReference type="PANTHER" id="PTHR47640">
    <property type="entry name" value="TRNA SELENOCYSTEINE 1-ASSOCIATED PROTEIN 1-RELATED-RELATED"/>
    <property type="match status" value="1"/>
</dbReference>
<dbReference type="PROSITE" id="PS50102">
    <property type="entry name" value="RRM"/>
    <property type="match status" value="1"/>
</dbReference>
<accession>M4B8X0</accession>
<dbReference type="SMART" id="SM00360">
    <property type="entry name" value="RRM"/>
    <property type="match status" value="1"/>
</dbReference>
<dbReference type="EMBL" id="JH597989">
    <property type="status" value="NOT_ANNOTATED_CDS"/>
    <property type="molecule type" value="Genomic_DNA"/>
</dbReference>
<evidence type="ECO:0000256" key="1">
    <source>
        <dbReference type="ARBA" id="ARBA00022884"/>
    </source>
</evidence>
<dbReference type="VEuPathDB" id="FungiDB:HpaG802728"/>
<dbReference type="OMA" id="FTDPFDC"/>
<dbReference type="eggNOG" id="KOG0226">
    <property type="taxonomic scope" value="Eukaryota"/>
</dbReference>
<feature type="region of interest" description="Disordered" evidence="3">
    <location>
        <begin position="14"/>
        <end position="36"/>
    </location>
</feature>
<reference evidence="5" key="2">
    <citation type="submission" date="2015-06" db="UniProtKB">
        <authorList>
            <consortium name="EnsemblProtists"/>
        </authorList>
    </citation>
    <scope>IDENTIFICATION</scope>
    <source>
        <strain evidence="5">Emoy2</strain>
    </source>
</reference>
<evidence type="ECO:0000313" key="5">
    <source>
        <dbReference type="EnsemblProtists" id="HpaP802728"/>
    </source>
</evidence>
<protein>
    <recommendedName>
        <fullName evidence="4">RRM domain-containing protein</fullName>
    </recommendedName>
</protein>
<reference evidence="6" key="1">
    <citation type="journal article" date="2010" name="Science">
        <title>Signatures of adaptation to obligate biotrophy in the Hyaloperonospora arabidopsidis genome.</title>
        <authorList>
            <person name="Baxter L."/>
            <person name="Tripathy S."/>
            <person name="Ishaque N."/>
            <person name="Boot N."/>
            <person name="Cabral A."/>
            <person name="Kemen E."/>
            <person name="Thines M."/>
            <person name="Ah-Fong A."/>
            <person name="Anderson R."/>
            <person name="Badejoko W."/>
            <person name="Bittner-Eddy P."/>
            <person name="Boore J.L."/>
            <person name="Chibucos M.C."/>
            <person name="Coates M."/>
            <person name="Dehal P."/>
            <person name="Delehaunty K."/>
            <person name="Dong S."/>
            <person name="Downton P."/>
            <person name="Dumas B."/>
            <person name="Fabro G."/>
            <person name="Fronick C."/>
            <person name="Fuerstenberg S.I."/>
            <person name="Fulton L."/>
            <person name="Gaulin E."/>
            <person name="Govers F."/>
            <person name="Hughes L."/>
            <person name="Humphray S."/>
            <person name="Jiang R.H."/>
            <person name="Judelson H."/>
            <person name="Kamoun S."/>
            <person name="Kyung K."/>
            <person name="Meijer H."/>
            <person name="Minx P."/>
            <person name="Morris P."/>
            <person name="Nelson J."/>
            <person name="Phuntumart V."/>
            <person name="Qutob D."/>
            <person name="Rehmany A."/>
            <person name="Rougon-Cardoso A."/>
            <person name="Ryden P."/>
            <person name="Torto-Alalibo T."/>
            <person name="Studholme D."/>
            <person name="Wang Y."/>
            <person name="Win J."/>
            <person name="Wood J."/>
            <person name="Clifton S.W."/>
            <person name="Rogers J."/>
            <person name="Van den Ackerveken G."/>
            <person name="Jones J.D."/>
            <person name="McDowell J.M."/>
            <person name="Beynon J."/>
            <person name="Tyler B.M."/>
        </authorList>
    </citation>
    <scope>NUCLEOTIDE SEQUENCE [LARGE SCALE GENOMIC DNA]</scope>
    <source>
        <strain evidence="6">Emoy2</strain>
    </source>
</reference>
<evidence type="ECO:0000256" key="3">
    <source>
        <dbReference type="SAM" id="MobiDB-lite"/>
    </source>
</evidence>
<dbReference type="InterPro" id="IPR000504">
    <property type="entry name" value="RRM_dom"/>
</dbReference>
<proteinExistence type="predicted"/>
<name>M4B8X0_HYAAE</name>
<dbReference type="InterPro" id="IPR050825">
    <property type="entry name" value="RBM42_RBP45_47-like"/>
</dbReference>
<dbReference type="SUPFAM" id="SSF54928">
    <property type="entry name" value="RNA-binding domain, RBD"/>
    <property type="match status" value="1"/>
</dbReference>
<dbReference type="InParanoid" id="M4B8X0"/>
<dbReference type="PANTHER" id="PTHR47640:SF11">
    <property type="entry name" value="RNA-BINDING PROTEIN 42"/>
    <property type="match status" value="1"/>
</dbReference>
<dbReference type="HOGENOM" id="CLU_036197_1_0_1"/>
<dbReference type="EnsemblProtists" id="HpaT802728">
    <property type="protein sequence ID" value="HpaP802728"/>
    <property type="gene ID" value="HpaG802728"/>
</dbReference>
<dbReference type="Proteomes" id="UP000011713">
    <property type="component" value="Unassembled WGS sequence"/>
</dbReference>
<dbReference type="STRING" id="559515.M4B8X0"/>
<evidence type="ECO:0000313" key="6">
    <source>
        <dbReference type="Proteomes" id="UP000011713"/>
    </source>
</evidence>
<evidence type="ECO:0000256" key="2">
    <source>
        <dbReference type="PROSITE-ProRule" id="PRU00176"/>
    </source>
</evidence>
<dbReference type="AlphaFoldDB" id="M4B8X0"/>
<dbReference type="GO" id="GO:0003729">
    <property type="term" value="F:mRNA binding"/>
    <property type="evidence" value="ECO:0007669"/>
    <property type="project" value="InterPro"/>
</dbReference>
<dbReference type="InterPro" id="IPR012677">
    <property type="entry name" value="Nucleotide-bd_a/b_plait_sf"/>
</dbReference>
<keyword evidence="6" id="KW-1185">Reference proteome</keyword>
<keyword evidence="1 2" id="KW-0694">RNA-binding</keyword>
<dbReference type="Pfam" id="PF00076">
    <property type="entry name" value="RRM_1"/>
    <property type="match status" value="1"/>
</dbReference>
<sequence>MTDLDDEFARFEAEIQSLEQQPTSEDTRELTGGTDRNALEKFVGKSAIPGDELAISSKKKHKGMATSTIYMAPPRPVPVKKTQIMEKVDGDDIEETGDRRARMLNTLEDVAAHRGALSGFPVGTTGEHAAIVASSSSGAGSVTDYRSLQPRVNMDTGTVLSMEEQEMMNRQQSVYEYDPKRTAASIAAVKPTKEGGVNGVQSVVVTKKRHVRLAGGKVWEDLTLDDWPDNDFRLFCGDLGNEVSDELLAHSFAKYASFQRARVVRDKLTHKSRGYGFVSFTDPFDCAKALREMNGKYIGNRPVKLSKSKWQDRNIDVAKKKMRKRKRDKHHLFN</sequence>